<proteinExistence type="predicted"/>
<feature type="non-terminal residue" evidence="1">
    <location>
        <position position="191"/>
    </location>
</feature>
<sequence>MVYSLGGRVNVRKVKKGIKERNFIGEYYHVGFYLHNLKLLLVSQHKKKNCNSIYKASNRVDICLKKAKSEQVYGFTLNSPSGFYVTDNWMVTHNSCFTTQLMKAYSEVNKTEWDFNRLTWSRNELMTWVDGEKNSEKNSRTGLKKGQLPEYSAILPDELFYMFYKRTWYEEDQITSIATFNMCRDRHLFIA</sequence>
<reference evidence="1" key="1">
    <citation type="journal article" date="2015" name="Nature">
        <title>Complex archaea that bridge the gap between prokaryotes and eukaryotes.</title>
        <authorList>
            <person name="Spang A."/>
            <person name="Saw J.H."/>
            <person name="Jorgensen S.L."/>
            <person name="Zaremba-Niedzwiedzka K."/>
            <person name="Martijn J."/>
            <person name="Lind A.E."/>
            <person name="van Eijk R."/>
            <person name="Schleper C."/>
            <person name="Guy L."/>
            <person name="Ettema T.J."/>
        </authorList>
    </citation>
    <scope>NUCLEOTIDE SEQUENCE</scope>
</reference>
<protein>
    <submittedName>
        <fullName evidence="1">Uncharacterized protein</fullName>
    </submittedName>
</protein>
<comment type="caution">
    <text evidence="1">The sequence shown here is derived from an EMBL/GenBank/DDBJ whole genome shotgun (WGS) entry which is preliminary data.</text>
</comment>
<dbReference type="AlphaFoldDB" id="A0A0F9C0M4"/>
<organism evidence="1">
    <name type="scientific">marine sediment metagenome</name>
    <dbReference type="NCBI Taxonomy" id="412755"/>
    <lineage>
        <taxon>unclassified sequences</taxon>
        <taxon>metagenomes</taxon>
        <taxon>ecological metagenomes</taxon>
    </lineage>
</organism>
<name>A0A0F9C0M4_9ZZZZ</name>
<evidence type="ECO:0000313" key="1">
    <source>
        <dbReference type="EMBL" id="KKL27730.1"/>
    </source>
</evidence>
<gene>
    <name evidence="1" type="ORF">LCGC14_2382260</name>
</gene>
<dbReference type="EMBL" id="LAZR01035358">
    <property type="protein sequence ID" value="KKL27730.1"/>
    <property type="molecule type" value="Genomic_DNA"/>
</dbReference>
<accession>A0A0F9C0M4</accession>